<name>A0A969W8F9_9GAMM</name>
<keyword evidence="3" id="KW-0677">Repeat</keyword>
<keyword evidence="2" id="KW-0808">Transferase</keyword>
<keyword evidence="4" id="KW-0012">Acyltransferase</keyword>
<keyword evidence="6" id="KW-1185">Reference proteome</keyword>
<proteinExistence type="inferred from homology"/>
<dbReference type="Pfam" id="PF00132">
    <property type="entry name" value="Hexapep"/>
    <property type="match status" value="1"/>
</dbReference>
<gene>
    <name evidence="5" type="ORF">G7Y82_03690</name>
</gene>
<dbReference type="CDD" id="cd03349">
    <property type="entry name" value="LbH_XAT"/>
    <property type="match status" value="1"/>
</dbReference>
<evidence type="ECO:0000256" key="3">
    <source>
        <dbReference type="ARBA" id="ARBA00022737"/>
    </source>
</evidence>
<evidence type="ECO:0000313" key="6">
    <source>
        <dbReference type="Proteomes" id="UP000653472"/>
    </source>
</evidence>
<dbReference type="GO" id="GO:0016746">
    <property type="term" value="F:acyltransferase activity"/>
    <property type="evidence" value="ECO:0007669"/>
    <property type="project" value="UniProtKB-KW"/>
</dbReference>
<dbReference type="InterPro" id="IPR018357">
    <property type="entry name" value="Hexapep_transf_CS"/>
</dbReference>
<dbReference type="EMBL" id="JAAVXB010000002">
    <property type="protein sequence ID" value="NKF21408.1"/>
    <property type="molecule type" value="Genomic_DNA"/>
</dbReference>
<dbReference type="SUPFAM" id="SSF51161">
    <property type="entry name" value="Trimeric LpxA-like enzymes"/>
    <property type="match status" value="1"/>
</dbReference>
<dbReference type="InterPro" id="IPR050179">
    <property type="entry name" value="Trans_hexapeptide_repeat"/>
</dbReference>
<evidence type="ECO:0000256" key="1">
    <source>
        <dbReference type="ARBA" id="ARBA00007274"/>
    </source>
</evidence>
<accession>A0A969W8F9</accession>
<evidence type="ECO:0000313" key="5">
    <source>
        <dbReference type="EMBL" id="NKF21408.1"/>
    </source>
</evidence>
<protein>
    <submittedName>
        <fullName evidence="5">CatB-related O-acetyltransferase</fullName>
    </submittedName>
</protein>
<sequence length="264" mass="29821">MTEFPFRGENPPNPDFLPYGLLVNQTSKLRGTVQYERPAYLQGHRLKDCQVGAFAFFNAAGDTSVYRTRLGRYSQIGEGSVIGPPEHPTDWFSSHPYAFTRPRYMPGIYLLPDFERLAPGELEDPGFVATVPNLTVIGHEAYIGAGTFIKRGVTIGDGALIGARSVVTRDVPPYAVMVGSPARLLRLRFAEKFVERFLKLQWWRYDLAPFKQRVDFSKVEATLDFFEERLALGELQPLRPDTYQISVGGERARIKPLDKPLFFA</sequence>
<dbReference type="Proteomes" id="UP000653472">
    <property type="component" value="Unassembled WGS sequence"/>
</dbReference>
<reference evidence="5" key="1">
    <citation type="submission" date="2020-03" db="EMBL/GenBank/DDBJ databases">
        <title>Solimonas marina sp. nov., isolated from deep seawater of the Pacific Ocean.</title>
        <authorList>
            <person name="Liu X."/>
            <person name="Lai Q."/>
            <person name="Sun F."/>
            <person name="Gai Y."/>
            <person name="Li G."/>
            <person name="Shao Z."/>
        </authorList>
    </citation>
    <scope>NUCLEOTIDE SEQUENCE</scope>
    <source>
        <strain evidence="5">C16B3</strain>
    </source>
</reference>
<dbReference type="InterPro" id="IPR001451">
    <property type="entry name" value="Hexapep"/>
</dbReference>
<dbReference type="RefSeq" id="WP_168146679.1">
    <property type="nucleotide sequence ID" value="NZ_JAAVXB010000002.1"/>
</dbReference>
<dbReference type="PROSITE" id="PS00101">
    <property type="entry name" value="HEXAPEP_TRANSFERASES"/>
    <property type="match status" value="1"/>
</dbReference>
<comment type="caution">
    <text evidence="5">The sequence shown here is derived from an EMBL/GenBank/DDBJ whole genome shotgun (WGS) entry which is preliminary data.</text>
</comment>
<evidence type="ECO:0000256" key="4">
    <source>
        <dbReference type="ARBA" id="ARBA00023315"/>
    </source>
</evidence>
<dbReference type="InterPro" id="IPR011004">
    <property type="entry name" value="Trimer_LpxA-like_sf"/>
</dbReference>
<evidence type="ECO:0000256" key="2">
    <source>
        <dbReference type="ARBA" id="ARBA00022679"/>
    </source>
</evidence>
<dbReference type="PANTHER" id="PTHR43300">
    <property type="entry name" value="ACETYLTRANSFERASE"/>
    <property type="match status" value="1"/>
</dbReference>
<dbReference type="Gene3D" id="2.160.10.10">
    <property type="entry name" value="Hexapeptide repeat proteins"/>
    <property type="match status" value="1"/>
</dbReference>
<dbReference type="PANTHER" id="PTHR43300:SF11">
    <property type="entry name" value="ACETYLTRANSFERASE RV3034C-RELATED"/>
    <property type="match status" value="1"/>
</dbReference>
<organism evidence="5 6">
    <name type="scientific">Solimonas marina</name>
    <dbReference type="NCBI Taxonomy" id="2714601"/>
    <lineage>
        <taxon>Bacteria</taxon>
        <taxon>Pseudomonadati</taxon>
        <taxon>Pseudomonadota</taxon>
        <taxon>Gammaproteobacteria</taxon>
        <taxon>Nevskiales</taxon>
        <taxon>Nevskiaceae</taxon>
        <taxon>Solimonas</taxon>
    </lineage>
</organism>
<comment type="similarity">
    <text evidence="1">Belongs to the transferase hexapeptide repeat family.</text>
</comment>
<dbReference type="AlphaFoldDB" id="A0A969W8F9"/>